<dbReference type="InterPro" id="IPR021109">
    <property type="entry name" value="Peptidase_aspartic_dom_sf"/>
</dbReference>
<evidence type="ECO:0000313" key="4">
    <source>
        <dbReference type="EMBL" id="CAI9269678.1"/>
    </source>
</evidence>
<evidence type="ECO:0000256" key="2">
    <source>
        <dbReference type="SAM" id="SignalP"/>
    </source>
</evidence>
<gene>
    <name evidence="4" type="ORF">LSALG_LOCUS10035</name>
</gene>
<organism evidence="4 5">
    <name type="scientific">Lactuca saligna</name>
    <name type="common">Willowleaf lettuce</name>
    <dbReference type="NCBI Taxonomy" id="75948"/>
    <lineage>
        <taxon>Eukaryota</taxon>
        <taxon>Viridiplantae</taxon>
        <taxon>Streptophyta</taxon>
        <taxon>Embryophyta</taxon>
        <taxon>Tracheophyta</taxon>
        <taxon>Spermatophyta</taxon>
        <taxon>Magnoliopsida</taxon>
        <taxon>eudicotyledons</taxon>
        <taxon>Gunneridae</taxon>
        <taxon>Pentapetalae</taxon>
        <taxon>asterids</taxon>
        <taxon>campanulids</taxon>
        <taxon>Asterales</taxon>
        <taxon>Asteraceae</taxon>
        <taxon>Cichorioideae</taxon>
        <taxon>Cichorieae</taxon>
        <taxon>Lactucinae</taxon>
        <taxon>Lactuca</taxon>
    </lineage>
</organism>
<evidence type="ECO:0000259" key="3">
    <source>
        <dbReference type="Pfam" id="PF14543"/>
    </source>
</evidence>
<dbReference type="AlphaFoldDB" id="A0AA35VIR1"/>
<dbReference type="InterPro" id="IPR001461">
    <property type="entry name" value="Aspartic_peptidase_A1"/>
</dbReference>
<dbReference type="EMBL" id="OX465077">
    <property type="protein sequence ID" value="CAI9269678.1"/>
    <property type="molecule type" value="Genomic_DNA"/>
</dbReference>
<protein>
    <recommendedName>
        <fullName evidence="3">Xylanase inhibitor N-terminal domain-containing protein</fullName>
    </recommendedName>
</protein>
<dbReference type="InterPro" id="IPR032861">
    <property type="entry name" value="TAXi_N"/>
</dbReference>
<keyword evidence="5" id="KW-1185">Reference proteome</keyword>
<dbReference type="Pfam" id="PF14543">
    <property type="entry name" value="TAXi_N"/>
    <property type="match status" value="1"/>
</dbReference>
<dbReference type="GO" id="GO:0006508">
    <property type="term" value="P:proteolysis"/>
    <property type="evidence" value="ECO:0007669"/>
    <property type="project" value="InterPro"/>
</dbReference>
<dbReference type="GO" id="GO:0004190">
    <property type="term" value="F:aspartic-type endopeptidase activity"/>
    <property type="evidence" value="ECO:0007669"/>
    <property type="project" value="InterPro"/>
</dbReference>
<dbReference type="SUPFAM" id="SSF50630">
    <property type="entry name" value="Acid proteases"/>
    <property type="match status" value="1"/>
</dbReference>
<proteinExistence type="inferred from homology"/>
<name>A0AA35VIR1_LACSI</name>
<feature type="domain" description="Xylanase inhibitor N-terminal" evidence="3">
    <location>
        <begin position="117"/>
        <end position="179"/>
    </location>
</feature>
<accession>A0AA35VIR1</accession>
<dbReference type="Proteomes" id="UP001177003">
    <property type="component" value="Chromosome 1"/>
</dbReference>
<comment type="similarity">
    <text evidence="1">Belongs to the peptidase A1 family.</text>
</comment>
<evidence type="ECO:0000256" key="1">
    <source>
        <dbReference type="ARBA" id="ARBA00007447"/>
    </source>
</evidence>
<feature type="signal peptide" evidence="2">
    <location>
        <begin position="1"/>
        <end position="19"/>
    </location>
</feature>
<keyword evidence="2" id="KW-0732">Signal</keyword>
<evidence type="ECO:0000313" key="5">
    <source>
        <dbReference type="Proteomes" id="UP001177003"/>
    </source>
</evidence>
<dbReference type="Gene3D" id="2.40.70.10">
    <property type="entry name" value="Acid Proteases"/>
    <property type="match status" value="1"/>
</dbReference>
<feature type="chain" id="PRO_5041408028" description="Xylanase inhibitor N-terminal domain-containing protein" evidence="2">
    <location>
        <begin position="20"/>
        <end position="275"/>
    </location>
</feature>
<dbReference type="PANTHER" id="PTHR13683:SF810">
    <property type="entry name" value="NEPENTHESIN"/>
    <property type="match status" value="1"/>
</dbReference>
<sequence>MVSSTVLCLVLLQAVGALGFPATLKLERSFPTNHGVELKQLTERDGLRHHRILHKYADPNVVVGFEVYGTYDPFDAGFLLLSMIQQTRQHLLLSYARTKDVLQNPTHVQITNAPTISTKGCSTSETGQISQTERTLDEIMGLGRQIISVISQISSQGIAPNSFGHCLAGGDGGGILAFGTPVMPDLVFTPLVKSIVVSSVAAGRWCSWVSGDSEAGKLVSTNHGVELKQLTERDGLRHHRILHKYADPNVVVGFEVYGTYDPFDVGYVHQLLLSI</sequence>
<reference evidence="4" key="1">
    <citation type="submission" date="2023-04" db="EMBL/GenBank/DDBJ databases">
        <authorList>
            <person name="Vijverberg K."/>
            <person name="Xiong W."/>
            <person name="Schranz E."/>
        </authorList>
    </citation>
    <scope>NUCLEOTIDE SEQUENCE</scope>
</reference>
<dbReference type="PANTHER" id="PTHR13683">
    <property type="entry name" value="ASPARTYL PROTEASES"/>
    <property type="match status" value="1"/>
</dbReference>